<proteinExistence type="predicted"/>
<name>A0A0F7L2W6_9VIRU</name>
<protein>
    <recommendedName>
        <fullName evidence="2">Phage tail assembly chaperone</fullName>
    </recommendedName>
</protein>
<reference evidence="1" key="2">
    <citation type="submission" date="2015-03" db="EMBL/GenBank/DDBJ databases">
        <authorList>
            <person name="Chow C.-E.T."/>
            <person name="Winget D.M."/>
            <person name="White R.A.III."/>
            <person name="Hallam S.J."/>
            <person name="Suttle C.A."/>
        </authorList>
    </citation>
    <scope>NUCLEOTIDE SEQUENCE</scope>
    <source>
        <strain evidence="1">Anoxic3_5</strain>
    </source>
</reference>
<sequence length="79" mass="9293">MIVIVHKATRQKTKPQKKEDSKIVRSLYMTAVGSWGISPSEFWAMSPEEFWWIAEQKNPQAFQEPERERLLRLLENGFG</sequence>
<evidence type="ECO:0000313" key="1">
    <source>
        <dbReference type="EMBL" id="AKH46255.1"/>
    </source>
</evidence>
<dbReference type="EMBL" id="KR029580">
    <property type="protein sequence ID" value="AKH46255.1"/>
    <property type="molecule type" value="Genomic_DNA"/>
</dbReference>
<accession>A0A0F7L2W6</accession>
<reference evidence="1" key="1">
    <citation type="journal article" date="2015" name="Front. Microbiol.">
        <title>Combining genomic sequencing methods to explore viral diversity and reveal potential virus-host interactions.</title>
        <authorList>
            <person name="Chow C.E."/>
            <person name="Winget D.M."/>
            <person name="White R.A.III."/>
            <person name="Hallam S.J."/>
            <person name="Suttle C.A."/>
        </authorList>
    </citation>
    <scope>NUCLEOTIDE SEQUENCE</scope>
    <source>
        <strain evidence="1">Anoxic3_5</strain>
    </source>
</reference>
<evidence type="ECO:0008006" key="2">
    <source>
        <dbReference type="Google" id="ProtNLM"/>
    </source>
</evidence>
<organism evidence="1">
    <name type="scientific">uncultured marine virus</name>
    <dbReference type="NCBI Taxonomy" id="186617"/>
    <lineage>
        <taxon>Viruses</taxon>
        <taxon>environmental samples</taxon>
    </lineage>
</organism>